<proteinExistence type="predicted"/>
<organism evidence="2 3">
    <name type="scientific">Desmophyllum pertusum</name>
    <dbReference type="NCBI Taxonomy" id="174260"/>
    <lineage>
        <taxon>Eukaryota</taxon>
        <taxon>Metazoa</taxon>
        <taxon>Cnidaria</taxon>
        <taxon>Anthozoa</taxon>
        <taxon>Hexacorallia</taxon>
        <taxon>Scleractinia</taxon>
        <taxon>Caryophylliina</taxon>
        <taxon>Caryophylliidae</taxon>
        <taxon>Desmophyllum</taxon>
    </lineage>
</organism>
<evidence type="ECO:0000313" key="2">
    <source>
        <dbReference type="EMBL" id="KAJ7378474.1"/>
    </source>
</evidence>
<gene>
    <name evidence="2" type="ORF">OS493_023009</name>
</gene>
<comment type="caution">
    <text evidence="2">The sequence shown here is derived from an EMBL/GenBank/DDBJ whole genome shotgun (WGS) entry which is preliminary data.</text>
</comment>
<sequence length="116" mass="12781">MVFTSKKKDDSSRNCEGAMRVSSELIKSLLLVLVVVVFDHQVDGSCGFNQVPPFIDSDWVACLKEETVKGQRHQCPLGLQNVEDEGHCSEDYSGGVCCLLRPTLNLHLEKAACTKP</sequence>
<accession>A0A9W9ZE12</accession>
<dbReference type="AlphaFoldDB" id="A0A9W9ZE12"/>
<keyword evidence="3" id="KW-1185">Reference proteome</keyword>
<keyword evidence="1" id="KW-0732">Signal</keyword>
<feature type="signal peptide" evidence="1">
    <location>
        <begin position="1"/>
        <end position="44"/>
    </location>
</feature>
<dbReference type="EMBL" id="MU826366">
    <property type="protein sequence ID" value="KAJ7378474.1"/>
    <property type="molecule type" value="Genomic_DNA"/>
</dbReference>
<evidence type="ECO:0000256" key="1">
    <source>
        <dbReference type="SAM" id="SignalP"/>
    </source>
</evidence>
<evidence type="ECO:0000313" key="3">
    <source>
        <dbReference type="Proteomes" id="UP001163046"/>
    </source>
</evidence>
<feature type="chain" id="PRO_5040849147" evidence="1">
    <location>
        <begin position="45"/>
        <end position="116"/>
    </location>
</feature>
<name>A0A9W9ZE12_9CNID</name>
<protein>
    <submittedName>
        <fullName evidence="2">Uncharacterized protein</fullName>
    </submittedName>
</protein>
<reference evidence="2" key="1">
    <citation type="submission" date="2023-01" db="EMBL/GenBank/DDBJ databases">
        <title>Genome assembly of the deep-sea coral Lophelia pertusa.</title>
        <authorList>
            <person name="Herrera S."/>
            <person name="Cordes E."/>
        </authorList>
    </citation>
    <scope>NUCLEOTIDE SEQUENCE</scope>
    <source>
        <strain evidence="2">USNM1676648</strain>
        <tissue evidence="2">Polyp</tissue>
    </source>
</reference>
<dbReference type="Proteomes" id="UP001163046">
    <property type="component" value="Unassembled WGS sequence"/>
</dbReference>